<accession>A0A081R6M3</accession>
<proteinExistence type="predicted"/>
<dbReference type="RefSeq" id="WP_042902463.1">
    <property type="nucleotide sequence ID" value="NZ_JPGB01000004.1"/>
</dbReference>
<reference evidence="1 2" key="1">
    <citation type="submission" date="2014-05" db="EMBL/GenBank/DDBJ databases">
        <authorList>
            <person name="Daugherty S.C."/>
            <person name="Tallon L.J."/>
            <person name="Sadzewicz L."/>
            <person name="Kilian M."/>
            <person name="Tettelin H."/>
        </authorList>
    </citation>
    <scope>NUCLEOTIDE SEQUENCE [LARGE SCALE GENOMIC DNA]</scope>
    <source>
        <strain evidence="1 2">SK143</strain>
    </source>
</reference>
<protein>
    <submittedName>
        <fullName evidence="1">Phage protein</fullName>
    </submittedName>
</protein>
<dbReference type="EMBL" id="JPGB01000004">
    <property type="protein sequence ID" value="KEQ50846.1"/>
    <property type="molecule type" value="Genomic_DNA"/>
</dbReference>
<name>A0A081R6M3_STROR</name>
<evidence type="ECO:0000313" key="1">
    <source>
        <dbReference type="EMBL" id="KEQ50846.1"/>
    </source>
</evidence>
<dbReference type="AlphaFoldDB" id="A0A081R6M3"/>
<evidence type="ECO:0000313" key="2">
    <source>
        <dbReference type="Proteomes" id="UP000028098"/>
    </source>
</evidence>
<dbReference type="Proteomes" id="UP000028098">
    <property type="component" value="Unassembled WGS sequence"/>
</dbReference>
<sequence length="92" mass="10626">MNKYQELVNLIEKNKMTITKKACYDSQSGWSGANIIIKDDQDFEFDLSGNGYCFNDNQVDEALSAIKSYLEYKNLTTFEAFKKYIENKAISK</sequence>
<organism evidence="1 2">
    <name type="scientific">Streptococcus oralis</name>
    <dbReference type="NCBI Taxonomy" id="1303"/>
    <lineage>
        <taxon>Bacteria</taxon>
        <taxon>Bacillati</taxon>
        <taxon>Bacillota</taxon>
        <taxon>Bacilli</taxon>
        <taxon>Lactobacillales</taxon>
        <taxon>Streptococcaceae</taxon>
        <taxon>Streptococcus</taxon>
    </lineage>
</organism>
<gene>
    <name evidence="1" type="ORF">SK143_0905</name>
</gene>
<dbReference type="PATRIC" id="fig|1303.44.peg.858"/>
<comment type="caution">
    <text evidence="1">The sequence shown here is derived from an EMBL/GenBank/DDBJ whole genome shotgun (WGS) entry which is preliminary data.</text>
</comment>